<keyword evidence="4 6" id="KW-1133">Transmembrane helix</keyword>
<comment type="similarity">
    <text evidence="2">Belongs to the TspO/BZRP family.</text>
</comment>
<evidence type="ECO:0000313" key="8">
    <source>
        <dbReference type="Proteomes" id="UP000187735"/>
    </source>
</evidence>
<dbReference type="GO" id="GO:0033013">
    <property type="term" value="P:tetrapyrrole metabolic process"/>
    <property type="evidence" value="ECO:0007669"/>
    <property type="project" value="UniProtKB-ARBA"/>
</dbReference>
<dbReference type="Pfam" id="PF03073">
    <property type="entry name" value="TspO_MBR"/>
    <property type="match status" value="1"/>
</dbReference>
<keyword evidence="3 6" id="KW-0812">Transmembrane</keyword>
<accession>A0A1P8WPP6</accession>
<dbReference type="EMBL" id="CP017641">
    <property type="protein sequence ID" value="APZ96005.1"/>
    <property type="molecule type" value="Genomic_DNA"/>
</dbReference>
<dbReference type="PIRSF" id="PIRSF005859">
    <property type="entry name" value="PBR"/>
    <property type="match status" value="1"/>
</dbReference>
<dbReference type="InterPro" id="IPR038330">
    <property type="entry name" value="TspO/MBR-related_sf"/>
</dbReference>
<evidence type="ECO:0000256" key="4">
    <source>
        <dbReference type="ARBA" id="ARBA00022989"/>
    </source>
</evidence>
<dbReference type="GO" id="GO:0016020">
    <property type="term" value="C:membrane"/>
    <property type="evidence" value="ECO:0007669"/>
    <property type="project" value="UniProtKB-SubCell"/>
</dbReference>
<dbReference type="CDD" id="cd15904">
    <property type="entry name" value="TSPO_MBR"/>
    <property type="match status" value="1"/>
</dbReference>
<evidence type="ECO:0000256" key="6">
    <source>
        <dbReference type="SAM" id="Phobius"/>
    </source>
</evidence>
<evidence type="ECO:0000256" key="3">
    <source>
        <dbReference type="ARBA" id="ARBA00022692"/>
    </source>
</evidence>
<feature type="transmembrane region" description="Helical" evidence="6">
    <location>
        <begin position="53"/>
        <end position="73"/>
    </location>
</feature>
<name>A0A1P8WPP6_9PLAN</name>
<dbReference type="InterPro" id="IPR004307">
    <property type="entry name" value="TspO_MBR"/>
</dbReference>
<keyword evidence="5 6" id="KW-0472">Membrane</keyword>
<evidence type="ECO:0000256" key="2">
    <source>
        <dbReference type="ARBA" id="ARBA00007524"/>
    </source>
</evidence>
<dbReference type="RefSeq" id="WP_077027086.1">
    <property type="nucleotide sequence ID" value="NZ_CP017641.1"/>
</dbReference>
<dbReference type="PANTHER" id="PTHR10057">
    <property type="entry name" value="PERIPHERAL-TYPE BENZODIAZEPINE RECEPTOR"/>
    <property type="match status" value="1"/>
</dbReference>
<organism evidence="7 8">
    <name type="scientific">Fuerstiella marisgermanici</name>
    <dbReference type="NCBI Taxonomy" id="1891926"/>
    <lineage>
        <taxon>Bacteria</taxon>
        <taxon>Pseudomonadati</taxon>
        <taxon>Planctomycetota</taxon>
        <taxon>Planctomycetia</taxon>
        <taxon>Planctomycetales</taxon>
        <taxon>Planctomycetaceae</taxon>
        <taxon>Fuerstiella</taxon>
    </lineage>
</organism>
<reference evidence="7 8" key="1">
    <citation type="journal article" date="2016" name="Front. Microbiol.">
        <title>Fuerstia marisgermanicae gen. nov., sp. nov., an Unusual Member of the Phylum Planctomycetes from the German Wadden Sea.</title>
        <authorList>
            <person name="Kohn T."/>
            <person name="Heuer A."/>
            <person name="Jogler M."/>
            <person name="Vollmers J."/>
            <person name="Boedeker C."/>
            <person name="Bunk B."/>
            <person name="Rast P."/>
            <person name="Borchert D."/>
            <person name="Glockner I."/>
            <person name="Freese H.M."/>
            <person name="Klenk H.P."/>
            <person name="Overmann J."/>
            <person name="Kaster A.K."/>
            <person name="Rohde M."/>
            <person name="Wiegand S."/>
            <person name="Jogler C."/>
        </authorList>
    </citation>
    <scope>NUCLEOTIDE SEQUENCE [LARGE SCALE GENOMIC DNA]</scope>
    <source>
        <strain evidence="7 8">NH11</strain>
    </source>
</reference>
<dbReference type="Proteomes" id="UP000187735">
    <property type="component" value="Chromosome"/>
</dbReference>
<comment type="subcellular location">
    <subcellularLocation>
        <location evidence="1">Membrane</location>
        <topology evidence="1">Multi-pass membrane protein</topology>
    </subcellularLocation>
</comment>
<sequence length="161" mass="17923">MNEPIQTGVQRRWASLVGFIVLCFGASAIGALFPPDGWYKTLVRPSYAPPNWVFGPVWTVLYLMMAVSGWLVWTSKPGPGKAAALTAFFVQLILNSIWSVLFFGMHRPDLALVDISLLWLAIACTVTLFRRHSTTAALLLLPYLAWVSFAALLNYGFWSLN</sequence>
<dbReference type="PANTHER" id="PTHR10057:SF0">
    <property type="entry name" value="TRANSLOCATOR PROTEIN"/>
    <property type="match status" value="1"/>
</dbReference>
<evidence type="ECO:0000313" key="7">
    <source>
        <dbReference type="EMBL" id="APZ96005.1"/>
    </source>
</evidence>
<dbReference type="STRING" id="1891926.Fuma_05668"/>
<evidence type="ECO:0000256" key="1">
    <source>
        <dbReference type="ARBA" id="ARBA00004141"/>
    </source>
</evidence>
<feature type="transmembrane region" description="Helical" evidence="6">
    <location>
        <begin position="110"/>
        <end position="129"/>
    </location>
</feature>
<dbReference type="KEGG" id="fmr:Fuma_05668"/>
<feature type="transmembrane region" description="Helical" evidence="6">
    <location>
        <begin position="85"/>
        <end position="104"/>
    </location>
</feature>
<gene>
    <name evidence="7" type="ORF">Fuma_05668</name>
</gene>
<dbReference type="OrthoDB" id="9795496at2"/>
<keyword evidence="8" id="KW-1185">Reference proteome</keyword>
<feature type="transmembrane region" description="Helical" evidence="6">
    <location>
        <begin position="136"/>
        <end position="158"/>
    </location>
</feature>
<dbReference type="Gene3D" id="1.20.1260.100">
    <property type="entry name" value="TspO/MBR protein"/>
    <property type="match status" value="1"/>
</dbReference>
<feature type="transmembrane region" description="Helical" evidence="6">
    <location>
        <begin position="12"/>
        <end position="33"/>
    </location>
</feature>
<evidence type="ECO:0000256" key="5">
    <source>
        <dbReference type="ARBA" id="ARBA00023136"/>
    </source>
</evidence>
<proteinExistence type="inferred from homology"/>
<protein>
    <submittedName>
        <fullName evidence="7">TspO/MBR family protein</fullName>
    </submittedName>
</protein>
<dbReference type="FunFam" id="1.20.1260.100:FF:000001">
    <property type="entry name" value="translocator protein 2"/>
    <property type="match status" value="1"/>
</dbReference>
<dbReference type="AlphaFoldDB" id="A0A1P8WPP6"/>